<keyword evidence="7" id="KW-1278">Translocase</keyword>
<dbReference type="PROSITE" id="PS00211">
    <property type="entry name" value="ABC_TRANSPORTER_1"/>
    <property type="match status" value="1"/>
</dbReference>
<comment type="subcellular location">
    <subcellularLocation>
        <location evidence="1">Cell membrane</location>
        <topology evidence="1">Peripheral membrane protein</topology>
    </subcellularLocation>
</comment>
<keyword evidence="4" id="KW-1003">Cell membrane</keyword>
<evidence type="ECO:0000256" key="7">
    <source>
        <dbReference type="ARBA" id="ARBA00022967"/>
    </source>
</evidence>
<evidence type="ECO:0000256" key="5">
    <source>
        <dbReference type="ARBA" id="ARBA00022741"/>
    </source>
</evidence>
<dbReference type="Pfam" id="PF00005">
    <property type="entry name" value="ABC_tran"/>
    <property type="match status" value="1"/>
</dbReference>
<dbReference type="RefSeq" id="WP_055743966.1">
    <property type="nucleotide sequence ID" value="NZ_LJJB01000007.1"/>
</dbReference>
<dbReference type="SMART" id="SM00382">
    <property type="entry name" value="AAA"/>
    <property type="match status" value="1"/>
</dbReference>
<keyword evidence="8" id="KW-0472">Membrane</keyword>
<keyword evidence="6" id="KW-0067">ATP-binding</keyword>
<organism evidence="10 11">
    <name type="scientific">Brevibacillus choshinensis</name>
    <dbReference type="NCBI Taxonomy" id="54911"/>
    <lineage>
        <taxon>Bacteria</taxon>
        <taxon>Bacillati</taxon>
        <taxon>Bacillota</taxon>
        <taxon>Bacilli</taxon>
        <taxon>Bacillales</taxon>
        <taxon>Paenibacillaceae</taxon>
        <taxon>Brevibacillus</taxon>
    </lineage>
</organism>
<comment type="caution">
    <text evidence="10">The sequence shown here is derived from an EMBL/GenBank/DDBJ whole genome shotgun (WGS) entry which is preliminary data.</text>
</comment>
<dbReference type="SUPFAM" id="SSF52540">
    <property type="entry name" value="P-loop containing nucleoside triphosphate hydrolases"/>
    <property type="match status" value="1"/>
</dbReference>
<dbReference type="PANTHER" id="PTHR43553:SF24">
    <property type="entry name" value="ENERGY-COUPLING FACTOR TRANSPORTER ATP-BINDING PROTEIN ECFA1"/>
    <property type="match status" value="1"/>
</dbReference>
<dbReference type="PROSITE" id="PS50893">
    <property type="entry name" value="ABC_TRANSPORTER_2"/>
    <property type="match status" value="1"/>
</dbReference>
<keyword evidence="3" id="KW-0813">Transport</keyword>
<evidence type="ECO:0000256" key="8">
    <source>
        <dbReference type="ARBA" id="ARBA00023136"/>
    </source>
</evidence>
<dbReference type="InterPro" id="IPR003593">
    <property type="entry name" value="AAA+_ATPase"/>
</dbReference>
<dbReference type="InterPro" id="IPR015856">
    <property type="entry name" value="ABC_transpr_CbiO/EcfA_su"/>
</dbReference>
<keyword evidence="11" id="KW-1185">Reference proteome</keyword>
<evidence type="ECO:0000256" key="3">
    <source>
        <dbReference type="ARBA" id="ARBA00022448"/>
    </source>
</evidence>
<sequence>MYAFQINNLSYVYPNGEKALSDISGAIPFNSKVVVLGSSGSGKTTLAHQLSGLKFPNAGSVHLFGEEMNTKCKHMLRQRIAFVEQEVKPTLFIRTVWEYVTAGVFKKSLEKVERIRVAETALGIVGMLDSKFRSISYLSAGQKRRMAIARAIATQADILVLDDPISGLDPEGYSNVYAILEGLHLMGKTLIVMTSDVDFASSWSDHLFILSGGSLLESGSPSLTVNEELMRKARLRLPMVSIPFSSIPELRFHTIPRTVDEARQVLREIVQR</sequence>
<dbReference type="InterPro" id="IPR017871">
    <property type="entry name" value="ABC_transporter-like_CS"/>
</dbReference>
<evidence type="ECO:0000256" key="4">
    <source>
        <dbReference type="ARBA" id="ARBA00022475"/>
    </source>
</evidence>
<evidence type="ECO:0000313" key="11">
    <source>
        <dbReference type="Proteomes" id="UP000051063"/>
    </source>
</evidence>
<feature type="domain" description="ABC transporter" evidence="9">
    <location>
        <begin position="4"/>
        <end position="237"/>
    </location>
</feature>
<dbReference type="PANTHER" id="PTHR43553">
    <property type="entry name" value="HEAVY METAL TRANSPORTER"/>
    <property type="match status" value="1"/>
</dbReference>
<protein>
    <recommendedName>
        <fullName evidence="9">ABC transporter domain-containing protein</fullName>
    </recommendedName>
</protein>
<dbReference type="EMBL" id="LJJB01000007">
    <property type="protein sequence ID" value="KQL49654.1"/>
    <property type="molecule type" value="Genomic_DNA"/>
</dbReference>
<dbReference type="CDD" id="cd03225">
    <property type="entry name" value="ABC_cobalt_CbiO_domain1"/>
    <property type="match status" value="1"/>
</dbReference>
<dbReference type="InterPro" id="IPR027417">
    <property type="entry name" value="P-loop_NTPase"/>
</dbReference>
<evidence type="ECO:0000259" key="9">
    <source>
        <dbReference type="PROSITE" id="PS50893"/>
    </source>
</evidence>
<dbReference type="InterPro" id="IPR003439">
    <property type="entry name" value="ABC_transporter-like_ATP-bd"/>
</dbReference>
<evidence type="ECO:0000256" key="6">
    <source>
        <dbReference type="ARBA" id="ARBA00022840"/>
    </source>
</evidence>
<evidence type="ECO:0000256" key="1">
    <source>
        <dbReference type="ARBA" id="ARBA00004202"/>
    </source>
</evidence>
<dbReference type="Gene3D" id="3.40.50.300">
    <property type="entry name" value="P-loop containing nucleotide triphosphate hydrolases"/>
    <property type="match status" value="1"/>
</dbReference>
<keyword evidence="5" id="KW-0547">Nucleotide-binding</keyword>
<evidence type="ECO:0000256" key="2">
    <source>
        <dbReference type="ARBA" id="ARBA00005417"/>
    </source>
</evidence>
<gene>
    <name evidence="10" type="ORF">AN963_07995</name>
</gene>
<dbReference type="InterPro" id="IPR050095">
    <property type="entry name" value="ECF_ABC_transporter_ATP-bd"/>
</dbReference>
<accession>A0ABR5NDK4</accession>
<comment type="similarity">
    <text evidence="2">Belongs to the ABC transporter superfamily.</text>
</comment>
<proteinExistence type="inferred from homology"/>
<dbReference type="Proteomes" id="UP000051063">
    <property type="component" value="Unassembled WGS sequence"/>
</dbReference>
<reference evidence="10 11" key="1">
    <citation type="submission" date="2015-09" db="EMBL/GenBank/DDBJ databases">
        <title>Genome sequencing project for genomic taxonomy and phylogenomics of Bacillus-like bacteria.</title>
        <authorList>
            <person name="Liu B."/>
            <person name="Wang J."/>
            <person name="Zhu Y."/>
            <person name="Liu G."/>
            <person name="Chen Q."/>
            <person name="Chen Z."/>
            <person name="Lan J."/>
            <person name="Che J."/>
            <person name="Ge C."/>
            <person name="Shi H."/>
            <person name="Pan Z."/>
            <person name="Liu X."/>
        </authorList>
    </citation>
    <scope>NUCLEOTIDE SEQUENCE [LARGE SCALE GENOMIC DNA]</scope>
    <source>
        <strain evidence="10 11">DSM 8552</strain>
    </source>
</reference>
<name>A0ABR5NDK4_BRECH</name>
<evidence type="ECO:0000313" key="10">
    <source>
        <dbReference type="EMBL" id="KQL49654.1"/>
    </source>
</evidence>